<evidence type="ECO:0000256" key="5">
    <source>
        <dbReference type="ARBA" id="ARBA00023014"/>
    </source>
</evidence>
<keyword evidence="8" id="KW-1185">Reference proteome</keyword>
<keyword evidence="4" id="KW-0408">Iron</keyword>
<dbReference type="InterPro" id="IPR004017">
    <property type="entry name" value="Cys_rich_dom"/>
</dbReference>
<feature type="domain" description="4Fe-4S ferredoxin-type" evidence="6">
    <location>
        <begin position="25"/>
        <end position="57"/>
    </location>
</feature>
<dbReference type="Pfam" id="PF13534">
    <property type="entry name" value="Fer4_17"/>
    <property type="match status" value="1"/>
</dbReference>
<dbReference type="GO" id="GO:0051539">
    <property type="term" value="F:4 iron, 4 sulfur cluster binding"/>
    <property type="evidence" value="ECO:0007669"/>
    <property type="project" value="UniProtKB-KW"/>
</dbReference>
<dbReference type="EMBL" id="CAJPUY010000016">
    <property type="protein sequence ID" value="CAG2150753.1"/>
    <property type="molecule type" value="Genomic_DNA"/>
</dbReference>
<protein>
    <recommendedName>
        <fullName evidence="6">4Fe-4S ferredoxin-type domain-containing protein</fullName>
    </recommendedName>
</protein>
<dbReference type="InterPro" id="IPR017896">
    <property type="entry name" value="4Fe4S_Fe-S-bd"/>
</dbReference>
<dbReference type="PANTHER" id="PTHR32479">
    <property type="entry name" value="GLYCOLATE OXIDASE IRON-SULFUR SUBUNIT"/>
    <property type="match status" value="1"/>
</dbReference>
<dbReference type="AlphaFoldDB" id="A0A916IYC2"/>
<dbReference type="Gene3D" id="1.10.1060.10">
    <property type="entry name" value="Alpha-helical ferredoxin"/>
    <property type="match status" value="1"/>
</dbReference>
<dbReference type="SUPFAM" id="SSF54862">
    <property type="entry name" value="4Fe-4S ferredoxins"/>
    <property type="match status" value="1"/>
</dbReference>
<dbReference type="GO" id="GO:0046872">
    <property type="term" value="F:metal ion binding"/>
    <property type="evidence" value="ECO:0007669"/>
    <property type="project" value="UniProtKB-KW"/>
</dbReference>
<feature type="domain" description="4Fe-4S ferredoxin-type" evidence="6">
    <location>
        <begin position="79"/>
        <end position="107"/>
    </location>
</feature>
<reference evidence="7" key="1">
    <citation type="submission" date="2021-03" db="EMBL/GenBank/DDBJ databases">
        <authorList>
            <person name="Peeters C."/>
        </authorList>
    </citation>
    <scope>NUCLEOTIDE SEQUENCE</scope>
    <source>
        <strain evidence="7">LMG 31506</strain>
    </source>
</reference>
<comment type="caution">
    <text evidence="7">The sequence shown here is derived from an EMBL/GenBank/DDBJ whole genome shotgun (WGS) entry which is preliminary data.</text>
</comment>
<evidence type="ECO:0000256" key="3">
    <source>
        <dbReference type="ARBA" id="ARBA00022737"/>
    </source>
</evidence>
<keyword evidence="3" id="KW-0677">Repeat</keyword>
<evidence type="ECO:0000256" key="4">
    <source>
        <dbReference type="ARBA" id="ARBA00023004"/>
    </source>
</evidence>
<accession>A0A916IYC2</accession>
<dbReference type="PROSITE" id="PS51379">
    <property type="entry name" value="4FE4S_FER_2"/>
    <property type="match status" value="2"/>
</dbReference>
<sequence length="450" mass="50114">MARDAARIPMENQTDSRLSLDAYVARSWENLFDACTRCGKCVEACPVVPFVAELKQDDPQSVVAGVLDYMVDQNAPIRQSSSLWAKQCNGCEACIPACPASINPRRMVNLANAEIARRTSPTPHLFHKMSRAIRILAAMQLVPADVARLLRPRKARDVDVVFYTGCNAIRTPSLLFNAMSILDALDVNYEVMGGPASCCGIVKSKWEGDLSRGGRVTEQTLHRFGEFKPERVLNWCPSCQIHLTETVRDYREVSFDIDHITKYLIERKDDLRMRFNTAVNLRVLLHTHHGVPQVGRDVLELLQAVPGLTVVDVVEEPGYMCGSSGADRSPALKQHHRAITLDRCKRPDVDAVVSLYHACHRNLCADGSTHGFKVVSFTELLVRALGQEPFADTMEPFQGRNDWHTIAREAAPLLEENGIDMDEEQLAAALPEIFAMAEYKGGLCQFAPDE</sequence>
<evidence type="ECO:0000313" key="7">
    <source>
        <dbReference type="EMBL" id="CAG2150753.1"/>
    </source>
</evidence>
<dbReference type="Proteomes" id="UP000672934">
    <property type="component" value="Unassembled WGS sequence"/>
</dbReference>
<dbReference type="InterPro" id="IPR009051">
    <property type="entry name" value="Helical_ferredxn"/>
</dbReference>
<keyword evidence="2" id="KW-0479">Metal-binding</keyword>
<dbReference type="PANTHER" id="PTHR32479:SF19">
    <property type="entry name" value="ANAEROBIC GLYCEROL-3-PHOSPHATE DEHYDROGENASE SUBUNIT C"/>
    <property type="match status" value="1"/>
</dbReference>
<dbReference type="Pfam" id="PF02754">
    <property type="entry name" value="CCG"/>
    <property type="match status" value="1"/>
</dbReference>
<evidence type="ECO:0000256" key="1">
    <source>
        <dbReference type="ARBA" id="ARBA00022485"/>
    </source>
</evidence>
<evidence type="ECO:0000313" key="8">
    <source>
        <dbReference type="Proteomes" id="UP000672934"/>
    </source>
</evidence>
<evidence type="ECO:0000256" key="2">
    <source>
        <dbReference type="ARBA" id="ARBA00022723"/>
    </source>
</evidence>
<dbReference type="InterPro" id="IPR017900">
    <property type="entry name" value="4Fe4S_Fe_S_CS"/>
</dbReference>
<dbReference type="GO" id="GO:0016491">
    <property type="term" value="F:oxidoreductase activity"/>
    <property type="evidence" value="ECO:0007669"/>
    <property type="project" value="UniProtKB-ARBA"/>
</dbReference>
<keyword evidence="5" id="KW-0411">Iron-sulfur</keyword>
<dbReference type="PROSITE" id="PS00198">
    <property type="entry name" value="4FE4S_FER_1"/>
    <property type="match status" value="2"/>
</dbReference>
<organism evidence="7 8">
    <name type="scientific">Cupriavidus yeoncheonensis</name>
    <dbReference type="NCBI Taxonomy" id="1462994"/>
    <lineage>
        <taxon>Bacteria</taxon>
        <taxon>Pseudomonadati</taxon>
        <taxon>Pseudomonadota</taxon>
        <taxon>Betaproteobacteria</taxon>
        <taxon>Burkholderiales</taxon>
        <taxon>Burkholderiaceae</taxon>
        <taxon>Cupriavidus</taxon>
    </lineage>
</organism>
<gene>
    <name evidence="7" type="ORF">LMG31506_04283</name>
</gene>
<name>A0A916IYC2_9BURK</name>
<keyword evidence="1" id="KW-0004">4Fe-4S</keyword>
<proteinExistence type="predicted"/>
<evidence type="ECO:0000259" key="6">
    <source>
        <dbReference type="PROSITE" id="PS51379"/>
    </source>
</evidence>